<comment type="similarity">
    <text evidence="1">Belongs to the PP2C family.</text>
</comment>
<dbReference type="PANTHER" id="PTHR12320">
    <property type="entry name" value="PROTEIN PHOSPHATASE 2C"/>
    <property type="match status" value="1"/>
</dbReference>
<feature type="compositionally biased region" description="Low complexity" evidence="2">
    <location>
        <begin position="1"/>
        <end position="12"/>
    </location>
</feature>
<dbReference type="Gene3D" id="3.60.40.10">
    <property type="entry name" value="PPM-type phosphatase domain"/>
    <property type="match status" value="1"/>
</dbReference>
<sequence>MLARSSRSILQSRLRKAPGRAFSTRASKPASASSSRREFSAFLFEAHAACKGKRCLQMDAVARPDNCGEDSFFLTQAYIGVADGVGGWNENGVDPSQISRALMRYALGLAEESPSISTSEILEQAYAMTLKDDRVEAGSTTACILNIKEDPKTGAPILEYSNLGDSGFCIVRNGAVWFRSAFQAIGLAPYQLAKIPPRFRVMGAMENMPDEANTGEIELMDGDVIVLATDGVWDNFARDLQEVPAFFPPVPSWRRYWHGRIQALLDVVSLTDVKAAATSIVQASLDHNLKPDDVTVIVARVSIKPTARL</sequence>
<protein>
    <recommendedName>
        <fullName evidence="1">Protein phosphatase</fullName>
        <ecNumber evidence="1">3.1.3.16</ecNumber>
    </recommendedName>
</protein>
<evidence type="ECO:0000256" key="2">
    <source>
        <dbReference type="SAM" id="MobiDB-lite"/>
    </source>
</evidence>
<comment type="cofactor">
    <cofactor evidence="1">
        <name>Mg(2+)</name>
        <dbReference type="ChEBI" id="CHEBI:18420"/>
    </cofactor>
</comment>
<comment type="catalytic activity">
    <reaction evidence="1">
        <text>O-phospho-L-threonyl-[protein] + H2O = L-threonyl-[protein] + phosphate</text>
        <dbReference type="Rhea" id="RHEA:47004"/>
        <dbReference type="Rhea" id="RHEA-COMP:11060"/>
        <dbReference type="Rhea" id="RHEA-COMP:11605"/>
        <dbReference type="ChEBI" id="CHEBI:15377"/>
        <dbReference type="ChEBI" id="CHEBI:30013"/>
        <dbReference type="ChEBI" id="CHEBI:43474"/>
        <dbReference type="ChEBI" id="CHEBI:61977"/>
        <dbReference type="EC" id="3.1.3.16"/>
    </reaction>
</comment>
<evidence type="ECO:0000313" key="4">
    <source>
        <dbReference type="EMBL" id="OQR87571.1"/>
    </source>
</evidence>
<dbReference type="GO" id="GO:0004722">
    <property type="term" value="F:protein serine/threonine phosphatase activity"/>
    <property type="evidence" value="ECO:0007669"/>
    <property type="project" value="UniProtKB-EC"/>
</dbReference>
<dbReference type="InterPro" id="IPR036457">
    <property type="entry name" value="PPM-type-like_dom_sf"/>
</dbReference>
<dbReference type="EC" id="3.1.3.16" evidence="1"/>
<keyword evidence="5" id="KW-1185">Reference proteome</keyword>
<dbReference type="Proteomes" id="UP000243579">
    <property type="component" value="Unassembled WGS sequence"/>
</dbReference>
<dbReference type="InterPro" id="IPR039123">
    <property type="entry name" value="PPTC7"/>
</dbReference>
<keyword evidence="1" id="KW-0904">Protein phosphatase</keyword>
<evidence type="ECO:0000256" key="1">
    <source>
        <dbReference type="RuleBase" id="RU366020"/>
    </source>
</evidence>
<dbReference type="STRING" id="1202772.A0A1V9YPF8"/>
<dbReference type="AlphaFoldDB" id="A0A1V9YPF8"/>
<keyword evidence="1" id="KW-0460">Magnesium</keyword>
<dbReference type="SUPFAM" id="SSF81606">
    <property type="entry name" value="PP2C-like"/>
    <property type="match status" value="1"/>
</dbReference>
<dbReference type="EMBL" id="JNBR01001431">
    <property type="protein sequence ID" value="OQR87571.1"/>
    <property type="molecule type" value="Genomic_DNA"/>
</dbReference>
<dbReference type="Pfam" id="PF07228">
    <property type="entry name" value="SpoIIE"/>
    <property type="match status" value="1"/>
</dbReference>
<dbReference type="OrthoDB" id="60843at2759"/>
<keyword evidence="1" id="KW-0378">Hydrolase</keyword>
<evidence type="ECO:0000259" key="3">
    <source>
        <dbReference type="PROSITE" id="PS51746"/>
    </source>
</evidence>
<comment type="caution">
    <text evidence="4">The sequence shown here is derived from an EMBL/GenBank/DDBJ whole genome shotgun (WGS) entry which is preliminary data.</text>
</comment>
<gene>
    <name evidence="4" type="ORF">ACHHYP_08476</name>
</gene>
<proteinExistence type="inferred from homology"/>
<dbReference type="PROSITE" id="PS51746">
    <property type="entry name" value="PPM_2"/>
    <property type="match status" value="1"/>
</dbReference>
<comment type="catalytic activity">
    <reaction evidence="1">
        <text>O-phospho-L-seryl-[protein] + H2O = L-seryl-[protein] + phosphate</text>
        <dbReference type="Rhea" id="RHEA:20629"/>
        <dbReference type="Rhea" id="RHEA-COMP:9863"/>
        <dbReference type="Rhea" id="RHEA-COMP:11604"/>
        <dbReference type="ChEBI" id="CHEBI:15377"/>
        <dbReference type="ChEBI" id="CHEBI:29999"/>
        <dbReference type="ChEBI" id="CHEBI:43474"/>
        <dbReference type="ChEBI" id="CHEBI:83421"/>
        <dbReference type="EC" id="3.1.3.16"/>
    </reaction>
</comment>
<dbReference type="SMART" id="SM00332">
    <property type="entry name" value="PP2Cc"/>
    <property type="match status" value="1"/>
</dbReference>
<keyword evidence="1" id="KW-0479">Metal-binding</keyword>
<dbReference type="InterPro" id="IPR001932">
    <property type="entry name" value="PPM-type_phosphatase-like_dom"/>
</dbReference>
<comment type="cofactor">
    <cofactor evidence="1">
        <name>Mn(2+)</name>
        <dbReference type="ChEBI" id="CHEBI:29035"/>
    </cofactor>
</comment>
<feature type="region of interest" description="Disordered" evidence="2">
    <location>
        <begin position="1"/>
        <end position="29"/>
    </location>
</feature>
<name>A0A1V9YPF8_ACHHY</name>
<keyword evidence="1" id="KW-0464">Manganese</keyword>
<organism evidence="4 5">
    <name type="scientific">Achlya hypogyna</name>
    <name type="common">Oomycete</name>
    <name type="synonym">Protoachlya hypogyna</name>
    <dbReference type="NCBI Taxonomy" id="1202772"/>
    <lineage>
        <taxon>Eukaryota</taxon>
        <taxon>Sar</taxon>
        <taxon>Stramenopiles</taxon>
        <taxon>Oomycota</taxon>
        <taxon>Saprolegniomycetes</taxon>
        <taxon>Saprolegniales</taxon>
        <taxon>Achlyaceae</taxon>
        <taxon>Achlya</taxon>
    </lineage>
</organism>
<feature type="domain" description="PPM-type phosphatase" evidence="3">
    <location>
        <begin position="54"/>
        <end position="301"/>
    </location>
</feature>
<dbReference type="SMART" id="SM00331">
    <property type="entry name" value="PP2C_SIG"/>
    <property type="match status" value="1"/>
</dbReference>
<accession>A0A1V9YPF8</accession>
<evidence type="ECO:0000313" key="5">
    <source>
        <dbReference type="Proteomes" id="UP000243579"/>
    </source>
</evidence>
<dbReference type="GO" id="GO:0046872">
    <property type="term" value="F:metal ion binding"/>
    <property type="evidence" value="ECO:0007669"/>
    <property type="project" value="UniProtKB-UniRule"/>
</dbReference>
<reference evidence="4 5" key="1">
    <citation type="journal article" date="2014" name="Genome Biol. Evol.">
        <title>The secreted proteins of Achlya hypogyna and Thraustotheca clavata identify the ancestral oomycete secretome and reveal gene acquisitions by horizontal gene transfer.</title>
        <authorList>
            <person name="Misner I."/>
            <person name="Blouin N."/>
            <person name="Leonard G."/>
            <person name="Richards T.A."/>
            <person name="Lane C.E."/>
        </authorList>
    </citation>
    <scope>NUCLEOTIDE SEQUENCE [LARGE SCALE GENOMIC DNA]</scope>
    <source>
        <strain evidence="4 5">ATCC 48635</strain>
    </source>
</reference>
<dbReference type="PANTHER" id="PTHR12320:SF1">
    <property type="entry name" value="PROTEIN PHOSPHATASE PTC7 HOMOLOG"/>
    <property type="match status" value="1"/>
</dbReference>